<dbReference type="PIRSF" id="PIRSF014753">
    <property type="entry name" value="UCP014753"/>
    <property type="match status" value="1"/>
</dbReference>
<sequence length="690" mass="77801">MPALPGFSSNPFVTRSDLTHAALSILQPLEHYKSPLHARIKLATSTGAGFSETSSQLEGFARPLWIVADLLRLQALDPTCTQGYNVKLETWISGLKAGTDPVSPEYWGDLSPFDQRMVEMESIAYALLVAPEYFAFSSDPPARTNLVAWLRQINDHAMPKSNWLWFRVLVNLALTRSLGVPLAEVKNYIDESLATLDTFYMDHGWSSDGLWCEERKQADYYSGSFAIQFAQLLFVKFAPDYDESRTELYRSRAVLFAQGFWRYFDTNGAAIPFGRSLTYRFAFAAFWSAVSLIDDKIQLAEPLIPGTEKGLLMRHLRWWAKQPHIFNTDGTPNIGYTYPNMYLAEDYTSPQSPLWCLKSFLVLGLPETSTFWAEEECAHPLQLANGKKIERLEWLPAPRHLMCNTASHHFLLSSGQSTSKKFKARDSKYGKFAYSSHFGFSVPTGNWLEQQAPDSTLAVCIAGEEDAWKVRWDPSDVSMDIVEVSGTRARVLKSCWRPWTVGRGVDVVVETRLIMPESRWEGWYVRIHKVVVRGERIPKLRFVDSGFAASAQTKEDVSLFERDVGSSFDANRSEAMEGWWNEGKATLIISESGASGVVDLTKEFGIGGQNGVETRTKIIRADPNTNLMTQRSLIPCVEHVVDFDTLDAKAKVDERSFWMATGVFAIAGSAKEYMDKVGDLWHDKPIGKWI</sequence>
<dbReference type="EMBL" id="JAGMWT010000020">
    <property type="protein sequence ID" value="KAH7112919.1"/>
    <property type="molecule type" value="Genomic_DNA"/>
</dbReference>
<feature type="domain" description="DUF2264" evidence="2">
    <location>
        <begin position="393"/>
        <end position="685"/>
    </location>
</feature>
<evidence type="ECO:0000313" key="4">
    <source>
        <dbReference type="Proteomes" id="UP000700596"/>
    </source>
</evidence>
<dbReference type="PANTHER" id="PTHR35339">
    <property type="entry name" value="LINALOOL DEHYDRATASE_ISOMERASE DOMAIN-CONTAINING PROTEIN"/>
    <property type="match status" value="1"/>
</dbReference>
<name>A0A9P9D5T0_9PLEO</name>
<comment type="caution">
    <text evidence="3">The sequence shown here is derived from an EMBL/GenBank/DDBJ whole genome shotgun (WGS) entry which is preliminary data.</text>
</comment>
<reference evidence="3" key="1">
    <citation type="journal article" date="2021" name="Nat. Commun.">
        <title>Genetic determinants of endophytism in the Arabidopsis root mycobiome.</title>
        <authorList>
            <person name="Mesny F."/>
            <person name="Miyauchi S."/>
            <person name="Thiergart T."/>
            <person name="Pickel B."/>
            <person name="Atanasova L."/>
            <person name="Karlsson M."/>
            <person name="Huettel B."/>
            <person name="Barry K.W."/>
            <person name="Haridas S."/>
            <person name="Chen C."/>
            <person name="Bauer D."/>
            <person name="Andreopoulos W."/>
            <person name="Pangilinan J."/>
            <person name="LaButti K."/>
            <person name="Riley R."/>
            <person name="Lipzen A."/>
            <person name="Clum A."/>
            <person name="Drula E."/>
            <person name="Henrissat B."/>
            <person name="Kohler A."/>
            <person name="Grigoriev I.V."/>
            <person name="Martin F.M."/>
            <person name="Hacquard S."/>
        </authorList>
    </citation>
    <scope>NUCLEOTIDE SEQUENCE</scope>
    <source>
        <strain evidence="3">MPI-CAGE-CH-0243</strain>
    </source>
</reference>
<evidence type="ECO:0000259" key="2">
    <source>
        <dbReference type="Pfam" id="PF20938"/>
    </source>
</evidence>
<dbReference type="AlphaFoldDB" id="A0A9P9D5T0"/>
<dbReference type="InterPro" id="IPR049237">
    <property type="entry name" value="DUF2264_C"/>
</dbReference>
<dbReference type="InterPro" id="IPR049349">
    <property type="entry name" value="DUF2264_N"/>
</dbReference>
<dbReference type="Pfam" id="PF10022">
    <property type="entry name" value="DUF2264"/>
    <property type="match status" value="1"/>
</dbReference>
<organism evidence="3 4">
    <name type="scientific">Dendryphion nanum</name>
    <dbReference type="NCBI Taxonomy" id="256645"/>
    <lineage>
        <taxon>Eukaryota</taxon>
        <taxon>Fungi</taxon>
        <taxon>Dikarya</taxon>
        <taxon>Ascomycota</taxon>
        <taxon>Pezizomycotina</taxon>
        <taxon>Dothideomycetes</taxon>
        <taxon>Pleosporomycetidae</taxon>
        <taxon>Pleosporales</taxon>
        <taxon>Torulaceae</taxon>
        <taxon>Dendryphion</taxon>
    </lineage>
</organism>
<protein>
    <recommendedName>
        <fullName evidence="5">DUF2264 domain protein</fullName>
    </recommendedName>
</protein>
<gene>
    <name evidence="3" type="ORF">B0J11DRAFT_597731</name>
</gene>
<dbReference type="Pfam" id="PF20938">
    <property type="entry name" value="DUF2264_C"/>
    <property type="match status" value="1"/>
</dbReference>
<dbReference type="Proteomes" id="UP000700596">
    <property type="component" value="Unassembled WGS sequence"/>
</dbReference>
<accession>A0A9P9D5T0</accession>
<proteinExistence type="predicted"/>
<evidence type="ECO:0000313" key="3">
    <source>
        <dbReference type="EMBL" id="KAH7112919.1"/>
    </source>
</evidence>
<evidence type="ECO:0000259" key="1">
    <source>
        <dbReference type="Pfam" id="PF10022"/>
    </source>
</evidence>
<keyword evidence="4" id="KW-1185">Reference proteome</keyword>
<dbReference type="PANTHER" id="PTHR35339:SF2">
    <property type="entry name" value="DUF2264 DOMAIN-CONTAINING PROTEIN-RELATED"/>
    <property type="match status" value="1"/>
</dbReference>
<evidence type="ECO:0008006" key="5">
    <source>
        <dbReference type="Google" id="ProtNLM"/>
    </source>
</evidence>
<feature type="domain" description="DUF2264" evidence="1">
    <location>
        <begin position="14"/>
        <end position="376"/>
    </location>
</feature>
<dbReference type="InterPro" id="IPR016624">
    <property type="entry name" value="UCP014753"/>
</dbReference>
<dbReference type="OrthoDB" id="6132182at2759"/>